<comment type="subcellular location">
    <subcellularLocation>
        <location evidence="6">Cell membrane</location>
        <topology evidence="6">Multi-pass membrane protein</topology>
    </subcellularLocation>
    <subcellularLocation>
        <location evidence="1">Membrane</location>
    </subcellularLocation>
</comment>
<comment type="similarity">
    <text evidence="2 6">Belongs to the SURF1 family.</text>
</comment>
<dbReference type="InterPro" id="IPR045214">
    <property type="entry name" value="Surf1/Surf4"/>
</dbReference>
<protein>
    <recommendedName>
        <fullName evidence="6">SURF1-like protein</fullName>
    </recommendedName>
</protein>
<evidence type="ECO:0000313" key="9">
    <source>
        <dbReference type="Proteomes" id="UP000267128"/>
    </source>
</evidence>
<evidence type="ECO:0000256" key="6">
    <source>
        <dbReference type="RuleBase" id="RU363076"/>
    </source>
</evidence>
<dbReference type="PANTHER" id="PTHR23427:SF2">
    <property type="entry name" value="SURFEIT LOCUS PROTEIN 1"/>
    <property type="match status" value="1"/>
</dbReference>
<organism evidence="8 9">
    <name type="scientific">Nocardioides marmoriginsengisoli</name>
    <dbReference type="NCBI Taxonomy" id="661483"/>
    <lineage>
        <taxon>Bacteria</taxon>
        <taxon>Bacillati</taxon>
        <taxon>Actinomycetota</taxon>
        <taxon>Actinomycetes</taxon>
        <taxon>Propionibacteriales</taxon>
        <taxon>Nocardioidaceae</taxon>
        <taxon>Nocardioides</taxon>
    </lineage>
</organism>
<evidence type="ECO:0000256" key="4">
    <source>
        <dbReference type="ARBA" id="ARBA00022989"/>
    </source>
</evidence>
<dbReference type="Proteomes" id="UP000267128">
    <property type="component" value="Unassembled WGS sequence"/>
</dbReference>
<name>A0A3N0CR88_9ACTN</name>
<keyword evidence="4 6" id="KW-1133">Transmembrane helix</keyword>
<evidence type="ECO:0000256" key="3">
    <source>
        <dbReference type="ARBA" id="ARBA00022692"/>
    </source>
</evidence>
<feature type="transmembrane region" description="Helical" evidence="6">
    <location>
        <begin position="252"/>
        <end position="274"/>
    </location>
</feature>
<gene>
    <name evidence="8" type="ORF">EFK50_01860</name>
</gene>
<dbReference type="InterPro" id="IPR002994">
    <property type="entry name" value="Surf1/Shy1"/>
</dbReference>
<dbReference type="AlphaFoldDB" id="A0A3N0CR88"/>
<proteinExistence type="inferred from homology"/>
<dbReference type="CDD" id="cd06662">
    <property type="entry name" value="SURF1"/>
    <property type="match status" value="1"/>
</dbReference>
<keyword evidence="6" id="KW-1003">Cell membrane</keyword>
<feature type="region of interest" description="Disordered" evidence="7">
    <location>
        <begin position="1"/>
        <end position="25"/>
    </location>
</feature>
<evidence type="ECO:0000256" key="5">
    <source>
        <dbReference type="ARBA" id="ARBA00023136"/>
    </source>
</evidence>
<feature type="transmembrane region" description="Helical" evidence="6">
    <location>
        <begin position="50"/>
        <end position="70"/>
    </location>
</feature>
<accession>A0A3N0CR88</accession>
<dbReference type="PANTHER" id="PTHR23427">
    <property type="entry name" value="SURFEIT LOCUS PROTEIN"/>
    <property type="match status" value="1"/>
</dbReference>
<feature type="region of interest" description="Disordered" evidence="7">
    <location>
        <begin position="283"/>
        <end position="305"/>
    </location>
</feature>
<dbReference type="EMBL" id="RJSE01000002">
    <property type="protein sequence ID" value="RNL65849.1"/>
    <property type="molecule type" value="Genomic_DNA"/>
</dbReference>
<keyword evidence="9" id="KW-1185">Reference proteome</keyword>
<dbReference type="PROSITE" id="PS50895">
    <property type="entry name" value="SURF1"/>
    <property type="match status" value="1"/>
</dbReference>
<comment type="caution">
    <text evidence="8">The sequence shown here is derived from an EMBL/GenBank/DDBJ whole genome shotgun (WGS) entry which is preliminary data.</text>
</comment>
<keyword evidence="5 6" id="KW-0472">Membrane</keyword>
<evidence type="ECO:0000313" key="8">
    <source>
        <dbReference type="EMBL" id="RNL65849.1"/>
    </source>
</evidence>
<keyword evidence="3 6" id="KW-0812">Transmembrane</keyword>
<reference evidence="8 9" key="1">
    <citation type="submission" date="2018-11" db="EMBL/GenBank/DDBJ databases">
        <authorList>
            <person name="Li F."/>
        </authorList>
    </citation>
    <scope>NUCLEOTIDE SEQUENCE [LARGE SCALE GENOMIC DNA]</scope>
    <source>
        <strain evidence="8 9">Gsoil 097</strain>
    </source>
</reference>
<dbReference type="GO" id="GO:0005886">
    <property type="term" value="C:plasma membrane"/>
    <property type="evidence" value="ECO:0007669"/>
    <property type="project" value="UniProtKB-SubCell"/>
</dbReference>
<sequence length="305" mass="33297">MAPIGQGDPEIGGDPTVPVGKRLQRHDPSLRRAGCAATLARVRFLFTRRWVLFALTVAALAWLATVLGQWQFHRLDDRKAENSLVARNLDQAPAPIDSLLKPSEPAPGKHEWRKVVVHGTWDDENTIVLKYQTRDGGPGVDVLTPLRTADGTGVLVDRGWMQTDNVGSERPELPAASTGTVTVIGWIRVDATGRATAVNDLATRAVSSRAVAKILDYPLYGGFLDLHTESPEPATKLAEIELPDDTSNGPHFFYGLQWWFFAALAIFGFGYLAFDEARQARRQREASEGAEHAAVDGEHDAGDEG</sequence>
<evidence type="ECO:0000256" key="1">
    <source>
        <dbReference type="ARBA" id="ARBA00004370"/>
    </source>
</evidence>
<evidence type="ECO:0000256" key="7">
    <source>
        <dbReference type="SAM" id="MobiDB-lite"/>
    </source>
</evidence>
<dbReference type="Pfam" id="PF02104">
    <property type="entry name" value="SURF1"/>
    <property type="match status" value="1"/>
</dbReference>
<evidence type="ECO:0000256" key="2">
    <source>
        <dbReference type="ARBA" id="ARBA00007165"/>
    </source>
</evidence>